<dbReference type="InterPro" id="IPR018314">
    <property type="entry name" value="RsmB/NOL1/NOP2-like_CS"/>
</dbReference>
<organism evidence="9 10">
    <name type="scientific">Fructobacillus cardui</name>
    <dbReference type="NCBI Taxonomy" id="2893170"/>
    <lineage>
        <taxon>Bacteria</taxon>
        <taxon>Bacillati</taxon>
        <taxon>Bacillota</taxon>
        <taxon>Bacilli</taxon>
        <taxon>Lactobacillales</taxon>
        <taxon>Lactobacillaceae</taxon>
        <taxon>Fructobacillus</taxon>
    </lineage>
</organism>
<keyword evidence="3 7" id="KW-0489">Methyltransferase</keyword>
<evidence type="ECO:0000256" key="3">
    <source>
        <dbReference type="ARBA" id="ARBA00022603"/>
    </source>
</evidence>
<dbReference type="InterPro" id="IPR031341">
    <property type="entry name" value="Methyltr_RsmF_N"/>
</dbReference>
<comment type="similarity">
    <text evidence="1 7">Belongs to the class I-like SAM-binding methyltransferase superfamily. RsmB/NOP family.</text>
</comment>
<feature type="domain" description="SAM-dependent MTase RsmB/NOP-type" evidence="8">
    <location>
        <begin position="1"/>
        <end position="297"/>
    </location>
</feature>
<dbReference type="InterPro" id="IPR031340">
    <property type="entry name" value="RsmF_methylt_CI"/>
</dbReference>
<evidence type="ECO:0000256" key="7">
    <source>
        <dbReference type="PROSITE-ProRule" id="PRU01023"/>
    </source>
</evidence>
<dbReference type="EMBL" id="CAUZLY010000002">
    <property type="protein sequence ID" value="CAK1230157.1"/>
    <property type="molecule type" value="Genomic_DNA"/>
</dbReference>
<keyword evidence="4 7" id="KW-0808">Transferase</keyword>
<protein>
    <submittedName>
        <fullName evidence="9">NOL1/NOP2/FMU family (Ncl1)</fullName>
    </submittedName>
</protein>
<feature type="binding site" evidence="7">
    <location>
        <position position="127"/>
    </location>
    <ligand>
        <name>S-adenosyl-L-methionine</name>
        <dbReference type="ChEBI" id="CHEBI:59789"/>
    </ligand>
</feature>
<dbReference type="PROSITE" id="PS01153">
    <property type="entry name" value="NOL1_NOP2_SUN"/>
    <property type="match status" value="1"/>
</dbReference>
<keyword evidence="2" id="KW-0963">Cytoplasm</keyword>
<evidence type="ECO:0000313" key="9">
    <source>
        <dbReference type="EMBL" id="CAK1230157.1"/>
    </source>
</evidence>
<dbReference type="PANTHER" id="PTHR22807:SF30">
    <property type="entry name" value="28S RRNA (CYTOSINE(4447)-C(5))-METHYLTRANSFERASE-RELATED"/>
    <property type="match status" value="1"/>
</dbReference>
<evidence type="ECO:0000256" key="1">
    <source>
        <dbReference type="ARBA" id="ARBA00007494"/>
    </source>
</evidence>
<evidence type="ECO:0000259" key="8">
    <source>
        <dbReference type="PROSITE" id="PS51686"/>
    </source>
</evidence>
<evidence type="ECO:0000313" key="10">
    <source>
        <dbReference type="Proteomes" id="UP001314200"/>
    </source>
</evidence>
<dbReference type="PROSITE" id="PS51686">
    <property type="entry name" value="SAM_MT_RSMB_NOP"/>
    <property type="match status" value="1"/>
</dbReference>
<evidence type="ECO:0000256" key="4">
    <source>
        <dbReference type="ARBA" id="ARBA00022679"/>
    </source>
</evidence>
<dbReference type="InterPro" id="IPR001678">
    <property type="entry name" value="MeTrfase_RsmB-F_NOP2_dom"/>
</dbReference>
<dbReference type="Gene3D" id="2.30.130.60">
    <property type="match status" value="1"/>
</dbReference>
<dbReference type="Gene3D" id="3.30.70.1170">
    <property type="entry name" value="Sun protein, domain 3"/>
    <property type="match status" value="1"/>
</dbReference>
<feature type="active site" description="Nucleophile" evidence="7">
    <location>
        <position position="225"/>
    </location>
</feature>
<dbReference type="Pfam" id="PF13636">
    <property type="entry name" value="Methyltranf_PUA"/>
    <property type="match status" value="1"/>
</dbReference>
<dbReference type="InterPro" id="IPR027391">
    <property type="entry name" value="Nol1_Nop2_Fmu_2"/>
</dbReference>
<dbReference type="CDD" id="cd02440">
    <property type="entry name" value="AdoMet_MTases"/>
    <property type="match status" value="1"/>
</dbReference>
<name>A0ABM9MPD3_9LACO</name>
<sequence length="457" mass="50374">MDLPQAFIDKYQDLLGSASGPFLQALQEPGQKGFRINPLKAQQAPRDLSLNKKVPYGQWGYFGQVAGKGIDHLTGLVYSQEPSAQFVGEVVNAKPGETILDLAAAPGGKSTHIASQLNGQGLLWTNEIFFARAKILSENIERFGVKNAIVSSMDASDLAKILPAYFDKVLLDAPCSGEGMFRKDHDAIQYWSAYYPTECAIRSHEILESAVKLVRPGGELIYSTCTFAPEEDEQTIAWLVKHYPEFTIEAIDRPAGTGIQAGRPEWADNNPDLAKTARLWPQDLPGEGHFVARLKKAELAEDESPVKVPKAQKPSKMSQADVTLMEHFFQESLPGFDLDESRLRTFGDRVFLLPVECPDLGKTKVLRAGLCLGTLKKNRFEPDHALALAVNPSQAGKQVYDLDAHEDLATYIHGDVINTKVDLQKGFVLMTANGNGLGWAKFVNGQLKNFFPKGLRY</sequence>
<evidence type="ECO:0000256" key="5">
    <source>
        <dbReference type="ARBA" id="ARBA00022691"/>
    </source>
</evidence>
<dbReference type="Pfam" id="PF01189">
    <property type="entry name" value="Methyltr_RsmB-F"/>
    <property type="match status" value="1"/>
</dbReference>
<keyword evidence="6 7" id="KW-0694">RNA-binding</keyword>
<dbReference type="CDD" id="cd21147">
    <property type="entry name" value="RsmF_methylt_CTD1"/>
    <property type="match status" value="1"/>
</dbReference>
<feature type="binding site" evidence="7">
    <location>
        <begin position="103"/>
        <end position="109"/>
    </location>
    <ligand>
        <name>S-adenosyl-L-methionine</name>
        <dbReference type="ChEBI" id="CHEBI:59789"/>
    </ligand>
</feature>
<evidence type="ECO:0000256" key="6">
    <source>
        <dbReference type="ARBA" id="ARBA00022884"/>
    </source>
</evidence>
<reference evidence="9 10" key="1">
    <citation type="submission" date="2023-10" db="EMBL/GenBank/DDBJ databases">
        <authorList>
            <person name="Botero Cardona J."/>
        </authorList>
    </citation>
    <scope>NUCLEOTIDE SEQUENCE [LARGE SCALE GENOMIC DNA]</scope>
    <source>
        <strain evidence="9 10">R-82641</strain>
    </source>
</reference>
<dbReference type="RefSeq" id="WP_047974387.1">
    <property type="nucleotide sequence ID" value="NZ_CAUZLJ010000002.1"/>
</dbReference>
<keyword evidence="5 7" id="KW-0949">S-adenosyl-L-methionine</keyword>
<gene>
    <name evidence="9" type="ORF">R82641_BJNNKPBH_00263</name>
</gene>
<accession>A0ABM9MPD3</accession>
<dbReference type="Pfam" id="PF17126">
    <property type="entry name" value="RsmF_methylt_CI"/>
    <property type="match status" value="1"/>
</dbReference>
<proteinExistence type="inferred from homology"/>
<dbReference type="Gene3D" id="3.40.50.150">
    <property type="entry name" value="Vaccinia Virus protein VP39"/>
    <property type="match status" value="1"/>
</dbReference>
<dbReference type="Proteomes" id="UP001314200">
    <property type="component" value="Unassembled WGS sequence"/>
</dbReference>
<dbReference type="PANTHER" id="PTHR22807">
    <property type="entry name" value="NOP2 YEAST -RELATED NOL1/NOP2/FMU SUN DOMAIN-CONTAINING"/>
    <property type="match status" value="1"/>
</dbReference>
<dbReference type="SUPFAM" id="SSF53335">
    <property type="entry name" value="S-adenosyl-L-methionine-dependent methyltransferases"/>
    <property type="match status" value="1"/>
</dbReference>
<dbReference type="InterPro" id="IPR029063">
    <property type="entry name" value="SAM-dependent_MTases_sf"/>
</dbReference>
<evidence type="ECO:0000256" key="2">
    <source>
        <dbReference type="ARBA" id="ARBA00022490"/>
    </source>
</evidence>
<feature type="binding site" evidence="7">
    <location>
        <position position="154"/>
    </location>
    <ligand>
        <name>S-adenosyl-L-methionine</name>
        <dbReference type="ChEBI" id="CHEBI:59789"/>
    </ligand>
</feature>
<dbReference type="InterPro" id="IPR023267">
    <property type="entry name" value="RCMT"/>
</dbReference>
<keyword evidence="10" id="KW-1185">Reference proteome</keyword>
<dbReference type="Pfam" id="PF17125">
    <property type="entry name" value="Methyltr_RsmF_N"/>
    <property type="match status" value="1"/>
</dbReference>
<dbReference type="PRINTS" id="PR02008">
    <property type="entry name" value="RCMTFAMILY"/>
</dbReference>
<feature type="binding site" evidence="7">
    <location>
        <position position="172"/>
    </location>
    <ligand>
        <name>S-adenosyl-L-methionine</name>
        <dbReference type="ChEBI" id="CHEBI:59789"/>
    </ligand>
</feature>
<comment type="caution">
    <text evidence="9">The sequence shown here is derived from an EMBL/GenBank/DDBJ whole genome shotgun (WGS) entry which is preliminary data.</text>
</comment>
<dbReference type="InterPro" id="IPR049560">
    <property type="entry name" value="MeTrfase_RsmB-F_NOP2_cat"/>
</dbReference>